<organism evidence="1 2">
    <name type="scientific">Cryptosporidium muris (strain RN66)</name>
    <dbReference type="NCBI Taxonomy" id="441375"/>
    <lineage>
        <taxon>Eukaryota</taxon>
        <taxon>Sar</taxon>
        <taxon>Alveolata</taxon>
        <taxon>Apicomplexa</taxon>
        <taxon>Conoidasida</taxon>
        <taxon>Coccidia</taxon>
        <taxon>Eucoccidiorida</taxon>
        <taxon>Eimeriorina</taxon>
        <taxon>Cryptosporidiidae</taxon>
        <taxon>Cryptosporidium</taxon>
    </lineage>
</organism>
<dbReference type="VEuPathDB" id="CryptoDB:CMU_020520"/>
<gene>
    <name evidence="1" type="ORF">CMU_020520</name>
</gene>
<accession>B6AJ71</accession>
<dbReference type="OMA" id="TICERIC"/>
<reference evidence="1" key="1">
    <citation type="submission" date="2008-06" db="EMBL/GenBank/DDBJ databases">
        <authorList>
            <person name="Lorenzi H."/>
            <person name="Inman J."/>
            <person name="Miller J."/>
            <person name="Schobel S."/>
            <person name="Amedeo P."/>
            <person name="Caler E.V."/>
            <person name="da Silva J."/>
        </authorList>
    </citation>
    <scope>NUCLEOTIDE SEQUENCE [LARGE SCALE GENOMIC DNA]</scope>
    <source>
        <strain evidence="1">RN66</strain>
    </source>
</reference>
<protein>
    <submittedName>
        <fullName evidence="1">Uncharacterized protein</fullName>
    </submittedName>
</protein>
<dbReference type="EMBL" id="DS989738">
    <property type="protein sequence ID" value="EEA08308.1"/>
    <property type="molecule type" value="Genomic_DNA"/>
</dbReference>
<evidence type="ECO:0000313" key="1">
    <source>
        <dbReference type="EMBL" id="EEA08308.1"/>
    </source>
</evidence>
<dbReference type="AlphaFoldDB" id="B6AJ71"/>
<proteinExistence type="predicted"/>
<keyword evidence="2" id="KW-1185">Reference proteome</keyword>
<dbReference type="Proteomes" id="UP000001460">
    <property type="component" value="Unassembled WGS sequence"/>
</dbReference>
<dbReference type="RefSeq" id="XP_002142657.1">
    <property type="nucleotide sequence ID" value="XM_002142621.1"/>
</dbReference>
<name>B6AJ71_CRYMR</name>
<sequence>MCPEDLFDLKKFQDPEFSAIAWLNNTIRLHNKDGNISLPDTLKNISNNCNQLLSKYYDYIEKDLDTISSSFEKIKVSDNENISMLDNLKSRIYQFKKDILSSGEFYDKNESIDDILILYDQKIRLETALQLLRNSSKFESMLLDIEEILKNKENIKLIINNGGQGLQDITNKFCSLKLLVSSLESLPEFFIRIEKFHSLENKILHYFDEYIEEKFIRYDNFESITIISSLYENLGQNPRLEQALMNIFTTQAHRIWELIWSFTSYGSQKFEKDENDNMNIYSSPKNKSMDNLIIFEPIQDLQISEIGHDIYRIREDEAVIKYFRWFHELILARRNFFKDLFTKDGNYMKILHKFYSTLVETCIHSLRQFINFITQPIKTITNFSFNYGLEACIETKQDNIFSITYDGLTLSVINDIRTVCQRMYKSFEISMQIIQDCTNSNLLNDVTDISQNNSVVINEIYETIFKTTNILFYLFQCDVMVIIRGAQSLSPFLNTSNNIVDSLYSLSEEVLANFNILVDTITRTFLSESNLNENIYPTPFPKDGCVIQFIVFIDQILTQYLHYCIQGCMNPFQNAIRSINSDLVKKLGYKLKYLQDYGPPNLLDKELLKACIKFYFCILDIDQLFGNLLKKLLSHCQEIYQLSEYQNSQIDQYVNSLSMDINIADINIIRDVNVVEAERLANIIFDLISKRSNDLGRIVIDQFYTSTLIRAFKCHFIDIIAQCCSYPIMALLENYCDLEQWTGKLDFSIHEQLNHKIINDSDLSDNDITEFIRELCIQPSLPVVTSGEYILSIVVSLESNISNYKNSDTNSLVTNIVYKIAQIMEDTYRRQIIAMDKLNYFGLLQIFVELRYISSVFEILCVCNKNQLNSSWGQDFDSLSSALSIIIKKSSTKPSSDKKTLMWYDILIQKFDKSICSN</sequence>
<evidence type="ECO:0000313" key="2">
    <source>
        <dbReference type="Proteomes" id="UP000001460"/>
    </source>
</evidence>
<dbReference type="OrthoDB" id="341375at2759"/>
<dbReference type="GeneID" id="6997747"/>